<name>L2GVH3_VAVCU</name>
<evidence type="ECO:0000256" key="1">
    <source>
        <dbReference type="SAM" id="Coils"/>
    </source>
</evidence>
<keyword evidence="3" id="KW-1185">Reference proteome</keyword>
<proteinExistence type="predicted"/>
<dbReference type="Proteomes" id="UP000011081">
    <property type="component" value="Unassembled WGS sequence"/>
</dbReference>
<dbReference type="HOGENOM" id="CLU_1273053_0_0_1"/>
<protein>
    <submittedName>
        <fullName evidence="2">Uncharacterized protein</fullName>
    </submittedName>
</protein>
<reference evidence="3" key="1">
    <citation type="submission" date="2011-03" db="EMBL/GenBank/DDBJ databases">
        <title>The genome sequence of Vavraia culicis strain floridensis.</title>
        <authorList>
            <consortium name="The Broad Institute Genome Sequencing Platform"/>
            <person name="Cuomo C."/>
            <person name="Becnel J."/>
            <person name="Sanscrainte N."/>
            <person name="Young S.K."/>
            <person name="Zeng Q."/>
            <person name="Gargeya S."/>
            <person name="Fitzgerald M."/>
            <person name="Haas B."/>
            <person name="Abouelleil A."/>
            <person name="Alvarado L."/>
            <person name="Arachchi H.M."/>
            <person name="Berlin A."/>
            <person name="Chapman S.B."/>
            <person name="Gearin G."/>
            <person name="Goldberg J."/>
            <person name="Griggs A."/>
            <person name="Gujja S."/>
            <person name="Hansen M."/>
            <person name="Heiman D."/>
            <person name="Howarth C."/>
            <person name="Larimer J."/>
            <person name="Lui A."/>
            <person name="MacDonald P.J.P."/>
            <person name="McCowen C."/>
            <person name="Montmayeur A."/>
            <person name="Murphy C."/>
            <person name="Neiman D."/>
            <person name="Pearson M."/>
            <person name="Priest M."/>
            <person name="Roberts A."/>
            <person name="Saif S."/>
            <person name="Shea T."/>
            <person name="Sisk P."/>
            <person name="Stolte C."/>
            <person name="Sykes S."/>
            <person name="Wortman J."/>
            <person name="Nusbaum C."/>
            <person name="Birren B."/>
        </authorList>
    </citation>
    <scope>NUCLEOTIDE SEQUENCE [LARGE SCALE GENOMIC DNA]</scope>
    <source>
        <strain evidence="3">floridensis</strain>
    </source>
</reference>
<dbReference type="GeneID" id="19878755"/>
<dbReference type="OrthoDB" id="10467228at2759"/>
<sequence length="224" mass="27164">MYELFCDMFLCVVHYICNVRSSRINYMPYRYPKEDNNDINGAYSYQYHDRRSPEDNILYKQKNNNDNGMDFNRRLYENMEQVLRKQSIFNIYHNNGLVDYNNYVKEQVGQGTATPSEYKDFKEVEKEEIRTEEEGQPIAGERNNVNKDKEKFDIFKWLEDKDNVMENDSEEELQKMLELERKEQEEEINEQKKKAEIKEKEAAKDMDNRKIRFLQWVKKKLGVQ</sequence>
<organism evidence="2 3">
    <name type="scientific">Vavraia culicis (isolate floridensis)</name>
    <name type="common">Microsporidian parasite</name>
    <dbReference type="NCBI Taxonomy" id="948595"/>
    <lineage>
        <taxon>Eukaryota</taxon>
        <taxon>Fungi</taxon>
        <taxon>Fungi incertae sedis</taxon>
        <taxon>Microsporidia</taxon>
        <taxon>Pleistophoridae</taxon>
        <taxon>Vavraia</taxon>
    </lineage>
</organism>
<dbReference type="OMA" id="RINYMPY"/>
<accession>L2GVH3</accession>
<dbReference type="RefSeq" id="XP_008073892.1">
    <property type="nucleotide sequence ID" value="XM_008075701.1"/>
</dbReference>
<keyword evidence="1" id="KW-0175">Coiled coil</keyword>
<dbReference type="EMBL" id="GL877414">
    <property type="protein sequence ID" value="ELA47671.1"/>
    <property type="molecule type" value="Genomic_DNA"/>
</dbReference>
<feature type="coiled-coil region" evidence="1">
    <location>
        <begin position="166"/>
        <end position="205"/>
    </location>
</feature>
<dbReference type="InParanoid" id="L2GVH3"/>
<gene>
    <name evidence="2" type="ORF">VCUG_00872</name>
</gene>
<evidence type="ECO:0000313" key="2">
    <source>
        <dbReference type="EMBL" id="ELA47671.1"/>
    </source>
</evidence>
<dbReference type="VEuPathDB" id="MicrosporidiaDB:VCUG_00872"/>
<dbReference type="AlphaFoldDB" id="L2GVH3"/>
<evidence type="ECO:0000313" key="3">
    <source>
        <dbReference type="Proteomes" id="UP000011081"/>
    </source>
</evidence>